<dbReference type="AlphaFoldDB" id="A0A4R7SX88"/>
<dbReference type="InterPro" id="IPR036754">
    <property type="entry name" value="YbaK/aa-tRNA-synt-asso_dom_sf"/>
</dbReference>
<sequence>MDLKVGRLMARRLQWQPLKHRPDLVAASVRSVLDDLDALVAPIDPGLADTAAFCAEYGVPLDASANCLIVEGRRSAVTRVAAVVVLATARADVRGVVRRHLDVRKLSFTAHDDAVGRTGMEYGGITPLGLPADWPVLVDEAVTTAGSVILGSGIRGSKLLVEGSALRRLPTAQILSLALPTTDADIEVARPALSGF</sequence>
<feature type="domain" description="YbaK/aminoacyl-tRNA synthetase-associated" evidence="1">
    <location>
        <begin position="45"/>
        <end position="169"/>
    </location>
</feature>
<protein>
    <submittedName>
        <fullName evidence="2">Prolyl-tRNA editing enzyme YbaK/EbsC (Cys-tRNA(Pro) deacylase)</fullName>
    </submittedName>
</protein>
<dbReference type="InterPro" id="IPR007214">
    <property type="entry name" value="YbaK/aa-tRNA-synth-assoc-dom"/>
</dbReference>
<dbReference type="SUPFAM" id="SSF55826">
    <property type="entry name" value="YbaK/ProRS associated domain"/>
    <property type="match status" value="1"/>
</dbReference>
<evidence type="ECO:0000259" key="1">
    <source>
        <dbReference type="Pfam" id="PF04073"/>
    </source>
</evidence>
<dbReference type="EMBL" id="SOCE01000002">
    <property type="protein sequence ID" value="TDU83605.1"/>
    <property type="molecule type" value="Genomic_DNA"/>
</dbReference>
<comment type="caution">
    <text evidence="2">The sequence shown here is derived from an EMBL/GenBank/DDBJ whole genome shotgun (WGS) entry which is preliminary data.</text>
</comment>
<organism evidence="2 3">
    <name type="scientific">Kribbella voronezhensis</name>
    <dbReference type="NCBI Taxonomy" id="2512212"/>
    <lineage>
        <taxon>Bacteria</taxon>
        <taxon>Bacillati</taxon>
        <taxon>Actinomycetota</taxon>
        <taxon>Actinomycetes</taxon>
        <taxon>Propionibacteriales</taxon>
        <taxon>Kribbellaceae</taxon>
        <taxon>Kribbella</taxon>
    </lineage>
</organism>
<keyword evidence="3" id="KW-1185">Reference proteome</keyword>
<evidence type="ECO:0000313" key="3">
    <source>
        <dbReference type="Proteomes" id="UP000295151"/>
    </source>
</evidence>
<dbReference type="GO" id="GO:0002161">
    <property type="term" value="F:aminoacyl-tRNA deacylase activity"/>
    <property type="evidence" value="ECO:0007669"/>
    <property type="project" value="InterPro"/>
</dbReference>
<dbReference type="Pfam" id="PF04073">
    <property type="entry name" value="tRNA_edit"/>
    <property type="match status" value="1"/>
</dbReference>
<evidence type="ECO:0000313" key="2">
    <source>
        <dbReference type="EMBL" id="TDU83605.1"/>
    </source>
</evidence>
<accession>A0A4R7SX88</accession>
<dbReference type="Gene3D" id="3.90.960.10">
    <property type="entry name" value="YbaK/aminoacyl-tRNA synthetase-associated domain"/>
    <property type="match status" value="1"/>
</dbReference>
<gene>
    <name evidence="2" type="ORF">EV138_6069</name>
</gene>
<proteinExistence type="predicted"/>
<dbReference type="RefSeq" id="WP_238158505.1">
    <property type="nucleotide sequence ID" value="NZ_SOCE01000002.1"/>
</dbReference>
<name>A0A4R7SX88_9ACTN</name>
<dbReference type="Proteomes" id="UP000295151">
    <property type="component" value="Unassembled WGS sequence"/>
</dbReference>
<reference evidence="2 3" key="1">
    <citation type="submission" date="2019-03" db="EMBL/GenBank/DDBJ databases">
        <title>Genomic Encyclopedia of Type Strains, Phase III (KMG-III): the genomes of soil and plant-associated and newly described type strains.</title>
        <authorList>
            <person name="Whitman W."/>
        </authorList>
    </citation>
    <scope>NUCLEOTIDE SEQUENCE [LARGE SCALE GENOMIC DNA]</scope>
    <source>
        <strain evidence="2 3">VKM Ac-2575</strain>
    </source>
</reference>